<name>A0A732ZTI3_SALEB</name>
<reference evidence="1" key="1">
    <citation type="journal article" date="2018" name="Genome Biol.">
        <title>SKESA: strategic k-mer extension for scrupulous assemblies.</title>
        <authorList>
            <person name="Souvorov A."/>
            <person name="Agarwala R."/>
            <person name="Lipman D.J."/>
        </authorList>
    </citation>
    <scope>NUCLEOTIDE SEQUENCE</scope>
    <source>
        <strain evidence="1">Salmonella enterica</strain>
    </source>
</reference>
<organism evidence="1">
    <name type="scientific">Salmonella enterica subsp. enterica serovar Java</name>
    <dbReference type="NCBI Taxonomy" id="224729"/>
    <lineage>
        <taxon>Bacteria</taxon>
        <taxon>Pseudomonadati</taxon>
        <taxon>Pseudomonadota</taxon>
        <taxon>Gammaproteobacteria</taxon>
        <taxon>Enterobacterales</taxon>
        <taxon>Enterobacteriaceae</taxon>
        <taxon>Salmonella</taxon>
    </lineage>
</organism>
<dbReference type="SUPFAM" id="SSF55729">
    <property type="entry name" value="Acyl-CoA N-acyltransferases (Nat)"/>
    <property type="match status" value="1"/>
</dbReference>
<proteinExistence type="predicted"/>
<feature type="non-terminal residue" evidence="1">
    <location>
        <position position="1"/>
    </location>
</feature>
<comment type="caution">
    <text evidence="1">The sequence shown here is derived from an EMBL/GenBank/DDBJ whole genome shotgun (WGS) entry which is preliminary data.</text>
</comment>
<dbReference type="GO" id="GO:0016740">
    <property type="term" value="F:transferase activity"/>
    <property type="evidence" value="ECO:0007669"/>
    <property type="project" value="UniProtKB-KW"/>
</dbReference>
<accession>A0A732ZTI3</accession>
<keyword evidence="1" id="KW-0808">Transferase</keyword>
<dbReference type="EMBL" id="DAASGX010000095">
    <property type="protein sequence ID" value="HAE5478146.1"/>
    <property type="molecule type" value="Genomic_DNA"/>
</dbReference>
<protein>
    <submittedName>
        <fullName evidence="1">GNAT family N-acetyltransferase</fullName>
    </submittedName>
</protein>
<dbReference type="InterPro" id="IPR016181">
    <property type="entry name" value="Acyl_CoA_acyltransferase"/>
</dbReference>
<evidence type="ECO:0000313" key="1">
    <source>
        <dbReference type="EMBL" id="HAE5478146.1"/>
    </source>
</evidence>
<sequence>RLETQTNNVPACNLYAKCGFTLGGIDLFTYKTRPQVSNETAMYWYWFSGAQDDA</sequence>
<reference evidence="1" key="2">
    <citation type="submission" date="2018-07" db="EMBL/GenBank/DDBJ databases">
        <authorList>
            <consortium name="NCBI Pathogen Detection Project"/>
        </authorList>
    </citation>
    <scope>NUCLEOTIDE SEQUENCE</scope>
    <source>
        <strain evidence="1">Salmonella enterica</strain>
    </source>
</reference>
<dbReference type="PRINTS" id="PR01754">
    <property type="entry name" value="SACTRNSFRASE"/>
</dbReference>
<gene>
    <name evidence="1" type="ORF">G4H67_004688</name>
</gene>
<dbReference type="AlphaFoldDB" id="A0A732ZTI3"/>
<dbReference type="Gene3D" id="3.40.630.30">
    <property type="match status" value="1"/>
</dbReference>
<dbReference type="InterPro" id="IPR008125">
    <property type="entry name" value="Streptothricin_AcTrfase"/>
</dbReference>